<dbReference type="Proteomes" id="UP000623440">
    <property type="component" value="Unassembled WGS sequence"/>
</dbReference>
<evidence type="ECO:0000313" key="2">
    <source>
        <dbReference type="Proteomes" id="UP000623440"/>
    </source>
</evidence>
<organism evidence="1 2">
    <name type="scientific">Nostoc flagelliforme FACHB-838</name>
    <dbReference type="NCBI Taxonomy" id="2692904"/>
    <lineage>
        <taxon>Bacteria</taxon>
        <taxon>Bacillati</taxon>
        <taxon>Cyanobacteriota</taxon>
        <taxon>Cyanophyceae</taxon>
        <taxon>Nostocales</taxon>
        <taxon>Nostocaceae</taxon>
        <taxon>Nostoc</taxon>
    </lineage>
</organism>
<name>A0ABR8E792_9NOSO</name>
<dbReference type="RefSeq" id="WP_190947588.1">
    <property type="nucleotide sequence ID" value="NZ_JACJSI010000607.1"/>
</dbReference>
<sequence length="67" mass="7592">MKALQSVGTTPNSLYNESKYKYDDAALLAKFWGEPSPEDAKVRIERNLILGNDEIIEEALQYARTSK</sequence>
<gene>
    <name evidence="1" type="ORF">H6G97_50190</name>
</gene>
<protein>
    <submittedName>
        <fullName evidence="1">Uncharacterized protein</fullName>
    </submittedName>
</protein>
<proteinExistence type="predicted"/>
<reference evidence="1 2" key="1">
    <citation type="journal article" date="2020" name="ISME J.">
        <title>Comparative genomics reveals insights into cyanobacterial evolution and habitat adaptation.</title>
        <authorList>
            <person name="Chen M.Y."/>
            <person name="Teng W.K."/>
            <person name="Zhao L."/>
            <person name="Hu C.X."/>
            <person name="Zhou Y.K."/>
            <person name="Han B.P."/>
            <person name="Song L.R."/>
            <person name="Shu W.S."/>
        </authorList>
    </citation>
    <scope>NUCLEOTIDE SEQUENCE [LARGE SCALE GENOMIC DNA]</scope>
    <source>
        <strain evidence="1 2">FACHB-838</strain>
    </source>
</reference>
<evidence type="ECO:0000313" key="1">
    <source>
        <dbReference type="EMBL" id="MBD2536952.1"/>
    </source>
</evidence>
<keyword evidence="2" id="KW-1185">Reference proteome</keyword>
<accession>A0ABR8E792</accession>
<dbReference type="EMBL" id="JACJSI010000607">
    <property type="protein sequence ID" value="MBD2536952.1"/>
    <property type="molecule type" value="Genomic_DNA"/>
</dbReference>
<comment type="caution">
    <text evidence="1">The sequence shown here is derived from an EMBL/GenBank/DDBJ whole genome shotgun (WGS) entry which is preliminary data.</text>
</comment>